<dbReference type="InterPro" id="IPR037185">
    <property type="entry name" value="EmrE-like"/>
</dbReference>
<comment type="caution">
    <text evidence="8">The sequence shown here is derived from an EMBL/GenBank/DDBJ whole genome shotgun (WGS) entry which is preliminary data.</text>
</comment>
<keyword evidence="5 6" id="KW-0472">Membrane</keyword>
<feature type="transmembrane region" description="Helical" evidence="6">
    <location>
        <begin position="298"/>
        <end position="317"/>
    </location>
</feature>
<feature type="domain" description="EamA" evidence="7">
    <location>
        <begin position="58"/>
        <end position="190"/>
    </location>
</feature>
<feature type="transmembrane region" description="Helical" evidence="6">
    <location>
        <begin position="208"/>
        <end position="226"/>
    </location>
</feature>
<comment type="similarity">
    <text evidence="2">Belongs to the EamA transporter family.</text>
</comment>
<keyword evidence="3 6" id="KW-0812">Transmembrane</keyword>
<feature type="transmembrane region" description="Helical" evidence="6">
    <location>
        <begin position="55"/>
        <end position="77"/>
    </location>
</feature>
<protein>
    <submittedName>
        <fullName evidence="8">DMT family transporter</fullName>
    </submittedName>
</protein>
<evidence type="ECO:0000256" key="6">
    <source>
        <dbReference type="SAM" id="Phobius"/>
    </source>
</evidence>
<keyword evidence="9" id="KW-1185">Reference proteome</keyword>
<evidence type="ECO:0000256" key="1">
    <source>
        <dbReference type="ARBA" id="ARBA00004141"/>
    </source>
</evidence>
<evidence type="ECO:0000256" key="3">
    <source>
        <dbReference type="ARBA" id="ARBA00022692"/>
    </source>
</evidence>
<reference evidence="8 9" key="1">
    <citation type="submission" date="2018-09" db="EMBL/GenBank/DDBJ databases">
        <title>Altererythrobacter sp.Ery1 and Ery12, the genome sequencing of novel strains in genus Alterythrobacter.</title>
        <authorList>
            <person name="Cheng H."/>
            <person name="Wu Y.-H."/>
            <person name="Fang C."/>
            <person name="Xu X.-W."/>
        </authorList>
    </citation>
    <scope>NUCLEOTIDE SEQUENCE [LARGE SCALE GENOMIC DNA]</scope>
    <source>
        <strain evidence="8 9">Ery12</strain>
    </source>
</reference>
<feature type="transmembrane region" description="Helical" evidence="6">
    <location>
        <begin position="265"/>
        <end position="286"/>
    </location>
</feature>
<keyword evidence="4 6" id="KW-1133">Transmembrane helix</keyword>
<feature type="transmembrane region" description="Helical" evidence="6">
    <location>
        <begin position="120"/>
        <end position="137"/>
    </location>
</feature>
<dbReference type="SUPFAM" id="SSF103481">
    <property type="entry name" value="Multidrug resistance efflux transporter EmrE"/>
    <property type="match status" value="2"/>
</dbReference>
<accession>A0A419R283</accession>
<evidence type="ECO:0000259" key="7">
    <source>
        <dbReference type="Pfam" id="PF00892"/>
    </source>
</evidence>
<evidence type="ECO:0000256" key="5">
    <source>
        <dbReference type="ARBA" id="ARBA00023136"/>
    </source>
</evidence>
<feature type="transmembrane region" description="Helical" evidence="6">
    <location>
        <begin position="89"/>
        <end position="108"/>
    </location>
</feature>
<feature type="transmembrane region" description="Helical" evidence="6">
    <location>
        <begin position="6"/>
        <end position="22"/>
    </location>
</feature>
<feature type="domain" description="EamA" evidence="7">
    <location>
        <begin position="205"/>
        <end position="339"/>
    </location>
</feature>
<comment type="subcellular location">
    <subcellularLocation>
        <location evidence="1">Membrane</location>
        <topology evidence="1">Multi-pass membrane protein</topology>
    </subcellularLocation>
</comment>
<evidence type="ECO:0000313" key="9">
    <source>
        <dbReference type="Proteomes" id="UP000284322"/>
    </source>
</evidence>
<sequence>MPWVNWLLLAAICANWFSAVPFRKTRNFLRKGGLEGTGLVAAGGSVSGDEQRAVLWPYATLCIVILFWSGNFIVGRAVNGVIPPFTLAFVRWTGALLAVLPFAWRHVVADKSILIDRWKTVVALGLTGVAAFNAFVYSGLHFTTASNGLLLQAAIPALVLVFNRLFFRDRASVLQIIGVMLSMVGVVVIVLRGHLAAIFGIHLNFGDFLILCGVVCWALYTAFLRLRPACHPLSFLVATFVIGAIAMFPFAALEMRAGAAIPLRADVIGAFVYVAIFPSLVAYVLYNAAVARLGAAPAGQMITLMPLFGALLAAALLDEALHGYHVSGMILILGGIIMSALGIRRASAR</sequence>
<feature type="transmembrane region" description="Helical" evidence="6">
    <location>
        <begin position="179"/>
        <end position="202"/>
    </location>
</feature>
<evidence type="ECO:0000313" key="8">
    <source>
        <dbReference type="EMBL" id="RJX68088.1"/>
    </source>
</evidence>
<dbReference type="AlphaFoldDB" id="A0A419R283"/>
<dbReference type="PANTHER" id="PTHR32322">
    <property type="entry name" value="INNER MEMBRANE TRANSPORTER"/>
    <property type="match status" value="1"/>
</dbReference>
<organism evidence="8 9">
    <name type="scientific">Tsuneonella suprasediminis</name>
    <dbReference type="NCBI Taxonomy" id="2306996"/>
    <lineage>
        <taxon>Bacteria</taxon>
        <taxon>Pseudomonadati</taxon>
        <taxon>Pseudomonadota</taxon>
        <taxon>Alphaproteobacteria</taxon>
        <taxon>Sphingomonadales</taxon>
        <taxon>Erythrobacteraceae</taxon>
        <taxon>Tsuneonella</taxon>
    </lineage>
</organism>
<feature type="transmembrane region" description="Helical" evidence="6">
    <location>
        <begin position="149"/>
        <end position="167"/>
    </location>
</feature>
<dbReference type="GO" id="GO:0016020">
    <property type="term" value="C:membrane"/>
    <property type="evidence" value="ECO:0007669"/>
    <property type="project" value="UniProtKB-SubCell"/>
</dbReference>
<dbReference type="PANTHER" id="PTHR32322:SF2">
    <property type="entry name" value="EAMA DOMAIN-CONTAINING PROTEIN"/>
    <property type="match status" value="1"/>
</dbReference>
<feature type="transmembrane region" description="Helical" evidence="6">
    <location>
        <begin position="233"/>
        <end position="253"/>
    </location>
</feature>
<evidence type="ECO:0000256" key="4">
    <source>
        <dbReference type="ARBA" id="ARBA00022989"/>
    </source>
</evidence>
<dbReference type="EMBL" id="RAHJ01000018">
    <property type="protein sequence ID" value="RJX68088.1"/>
    <property type="molecule type" value="Genomic_DNA"/>
</dbReference>
<dbReference type="Pfam" id="PF00892">
    <property type="entry name" value="EamA"/>
    <property type="match status" value="2"/>
</dbReference>
<dbReference type="InterPro" id="IPR000620">
    <property type="entry name" value="EamA_dom"/>
</dbReference>
<gene>
    <name evidence="8" type="ORF">D6858_09210</name>
</gene>
<evidence type="ECO:0000256" key="2">
    <source>
        <dbReference type="ARBA" id="ARBA00007362"/>
    </source>
</evidence>
<dbReference type="InterPro" id="IPR050638">
    <property type="entry name" value="AA-Vitamin_Transporters"/>
</dbReference>
<feature type="transmembrane region" description="Helical" evidence="6">
    <location>
        <begin position="323"/>
        <end position="343"/>
    </location>
</feature>
<dbReference type="Proteomes" id="UP000284322">
    <property type="component" value="Unassembled WGS sequence"/>
</dbReference>
<dbReference type="OrthoDB" id="9806889at2"/>
<proteinExistence type="inferred from homology"/>
<name>A0A419R283_9SPHN</name>